<dbReference type="InterPro" id="IPR011701">
    <property type="entry name" value="MFS"/>
</dbReference>
<dbReference type="Pfam" id="PF07690">
    <property type="entry name" value="MFS_1"/>
    <property type="match status" value="1"/>
</dbReference>
<reference evidence="7 8" key="1">
    <citation type="submission" date="2019-03" db="EMBL/GenBank/DDBJ databases">
        <title>Single cell metagenomics reveals metabolic interactions within the superorganism composed of flagellate Streblomastix strix and complex community of Bacteroidetes bacteria on its surface.</title>
        <authorList>
            <person name="Treitli S.C."/>
            <person name="Kolisko M."/>
            <person name="Husnik F."/>
            <person name="Keeling P."/>
            <person name="Hampl V."/>
        </authorList>
    </citation>
    <scope>NUCLEOTIDE SEQUENCE [LARGE SCALE GENOMIC DNA]</scope>
    <source>
        <strain evidence="7">ST1C</strain>
    </source>
</reference>
<evidence type="ECO:0000256" key="2">
    <source>
        <dbReference type="ARBA" id="ARBA00022448"/>
    </source>
</evidence>
<dbReference type="OrthoDB" id="28755at2759"/>
<keyword evidence="4 6" id="KW-1133">Transmembrane helix</keyword>
<evidence type="ECO:0000313" key="7">
    <source>
        <dbReference type="EMBL" id="KAA6376498.1"/>
    </source>
</evidence>
<dbReference type="PANTHER" id="PTHR19432">
    <property type="entry name" value="SUGAR TRANSPORTER"/>
    <property type="match status" value="1"/>
</dbReference>
<dbReference type="GO" id="GO:0016020">
    <property type="term" value="C:membrane"/>
    <property type="evidence" value="ECO:0007669"/>
    <property type="project" value="UniProtKB-SubCell"/>
</dbReference>
<keyword evidence="5 6" id="KW-0472">Membrane</keyword>
<evidence type="ECO:0000256" key="6">
    <source>
        <dbReference type="SAM" id="Phobius"/>
    </source>
</evidence>
<feature type="transmembrane region" description="Helical" evidence="6">
    <location>
        <begin position="141"/>
        <end position="162"/>
    </location>
</feature>
<keyword evidence="3 6" id="KW-0812">Transmembrane</keyword>
<feature type="transmembrane region" description="Helical" evidence="6">
    <location>
        <begin position="204"/>
        <end position="231"/>
    </location>
</feature>
<dbReference type="InterPro" id="IPR036259">
    <property type="entry name" value="MFS_trans_sf"/>
</dbReference>
<feature type="transmembrane region" description="Helical" evidence="6">
    <location>
        <begin position="29"/>
        <end position="50"/>
    </location>
</feature>
<evidence type="ECO:0000256" key="3">
    <source>
        <dbReference type="ARBA" id="ARBA00022692"/>
    </source>
</evidence>
<feature type="non-terminal residue" evidence="7">
    <location>
        <position position="1"/>
    </location>
</feature>
<name>A0A5J4V1A5_9EUKA</name>
<evidence type="ECO:0000313" key="8">
    <source>
        <dbReference type="Proteomes" id="UP000324800"/>
    </source>
</evidence>
<comment type="caution">
    <text evidence="7">The sequence shown here is derived from an EMBL/GenBank/DDBJ whole genome shotgun (WGS) entry which is preliminary data.</text>
</comment>
<protein>
    <submittedName>
        <fullName evidence="7">Uncharacterized protein</fullName>
    </submittedName>
</protein>
<evidence type="ECO:0000256" key="1">
    <source>
        <dbReference type="ARBA" id="ARBA00004141"/>
    </source>
</evidence>
<dbReference type="Proteomes" id="UP000324800">
    <property type="component" value="Unassembled WGS sequence"/>
</dbReference>
<accession>A0A5J4V1A5</accession>
<keyword evidence="2" id="KW-0813">Transport</keyword>
<gene>
    <name evidence="7" type="ORF">EZS28_027974</name>
</gene>
<proteinExistence type="predicted"/>
<feature type="transmembrane region" description="Helical" evidence="6">
    <location>
        <begin position="111"/>
        <end position="129"/>
    </location>
</feature>
<sequence length="314" mass="35794">LFAPEQQYIRRPGEHIQNPFRSTFRTLRVMFRGGPVIRAAIVFAMSWWAYFSFNTTATLFVAQGIYHWGVKVPDAQTNKMQQFVSQFISLSLSFNEEPTEEDLKKKEGIKYGSFAMMVMSLITSLFSLVSSPIQQKIGVRITYFVTQLLATLAFFTLFIVILHGKAQLWIIFVIYSLLGFNFCMFNSAPFAIVSESINQHENGLYAGAMNIFCLVGQTLSQVMCAGINIVVHDDKLTRNRVQLQWDYLALSIVSFLATLSAFILKRGHKRQAPSDLNIQEDTHAILQQSEMDGVQQDVEDERKALLAENLVWYQ</sequence>
<dbReference type="GO" id="GO:0008506">
    <property type="term" value="F:sucrose:proton symporter activity"/>
    <property type="evidence" value="ECO:0007669"/>
    <property type="project" value="TreeGrafter"/>
</dbReference>
<dbReference type="Gene3D" id="1.20.1250.20">
    <property type="entry name" value="MFS general substrate transporter like domains"/>
    <property type="match status" value="1"/>
</dbReference>
<dbReference type="PANTHER" id="PTHR19432:SF26">
    <property type="entry name" value="MAJOR FACILITATOR SUPERFAMILY (MFS) PROFILE DOMAIN-CONTAINING PROTEIN"/>
    <property type="match status" value="1"/>
</dbReference>
<feature type="transmembrane region" description="Helical" evidence="6">
    <location>
        <begin position="243"/>
        <end position="264"/>
    </location>
</feature>
<dbReference type="SUPFAM" id="SSF103473">
    <property type="entry name" value="MFS general substrate transporter"/>
    <property type="match status" value="1"/>
</dbReference>
<organism evidence="7 8">
    <name type="scientific">Streblomastix strix</name>
    <dbReference type="NCBI Taxonomy" id="222440"/>
    <lineage>
        <taxon>Eukaryota</taxon>
        <taxon>Metamonada</taxon>
        <taxon>Preaxostyla</taxon>
        <taxon>Oxymonadida</taxon>
        <taxon>Streblomastigidae</taxon>
        <taxon>Streblomastix</taxon>
    </lineage>
</organism>
<evidence type="ECO:0000256" key="5">
    <source>
        <dbReference type="ARBA" id="ARBA00023136"/>
    </source>
</evidence>
<comment type="subcellular location">
    <subcellularLocation>
        <location evidence="1">Membrane</location>
        <topology evidence="1">Multi-pass membrane protein</topology>
    </subcellularLocation>
</comment>
<dbReference type="AlphaFoldDB" id="A0A5J4V1A5"/>
<evidence type="ECO:0000256" key="4">
    <source>
        <dbReference type="ARBA" id="ARBA00022989"/>
    </source>
</evidence>
<dbReference type="EMBL" id="SNRW01010476">
    <property type="protein sequence ID" value="KAA6376498.1"/>
    <property type="molecule type" value="Genomic_DNA"/>
</dbReference>
<feature type="transmembrane region" description="Helical" evidence="6">
    <location>
        <begin position="168"/>
        <end position="192"/>
    </location>
</feature>